<reference evidence="1 2" key="2">
    <citation type="submission" date="2018-11" db="EMBL/GenBank/DDBJ databases">
        <authorList>
            <consortium name="Pathogen Informatics"/>
        </authorList>
    </citation>
    <scope>NUCLEOTIDE SEQUENCE [LARGE SCALE GENOMIC DNA]</scope>
</reference>
<dbReference type="InterPro" id="IPR008042">
    <property type="entry name" value="Retrotrans_Pao"/>
</dbReference>
<organism evidence="3">
    <name type="scientific">Onchocerca flexuosa</name>
    <dbReference type="NCBI Taxonomy" id="387005"/>
    <lineage>
        <taxon>Eukaryota</taxon>
        <taxon>Metazoa</taxon>
        <taxon>Ecdysozoa</taxon>
        <taxon>Nematoda</taxon>
        <taxon>Chromadorea</taxon>
        <taxon>Rhabditida</taxon>
        <taxon>Spirurina</taxon>
        <taxon>Spiruromorpha</taxon>
        <taxon>Filarioidea</taxon>
        <taxon>Onchocercidae</taxon>
        <taxon>Onchocerca</taxon>
    </lineage>
</organism>
<evidence type="ECO:0000313" key="2">
    <source>
        <dbReference type="Proteomes" id="UP000267606"/>
    </source>
</evidence>
<gene>
    <name evidence="1" type="ORF">OFLC_LOCUS9722</name>
</gene>
<evidence type="ECO:0000313" key="3">
    <source>
        <dbReference type="WBParaSite" id="OFLC_0000972601-mRNA-1"/>
    </source>
</evidence>
<dbReference type="Proteomes" id="UP000267606">
    <property type="component" value="Unassembled WGS sequence"/>
</dbReference>
<evidence type="ECO:0000313" key="1">
    <source>
        <dbReference type="EMBL" id="VDO62785.1"/>
    </source>
</evidence>
<reference evidence="3" key="1">
    <citation type="submission" date="2016-06" db="UniProtKB">
        <authorList>
            <consortium name="WormBaseParasite"/>
        </authorList>
    </citation>
    <scope>IDENTIFICATION</scope>
</reference>
<dbReference type="Pfam" id="PF05380">
    <property type="entry name" value="Peptidase_A17"/>
    <property type="match status" value="1"/>
</dbReference>
<dbReference type="AlphaFoldDB" id="A0A183HQG5"/>
<dbReference type="WBParaSite" id="OFLC_0000972601-mRNA-1">
    <property type="protein sequence ID" value="OFLC_0000972601-mRNA-1"/>
    <property type="gene ID" value="OFLC_0000972601"/>
</dbReference>
<protein>
    <submittedName>
        <fullName evidence="3">Transposase</fullName>
    </submittedName>
</protein>
<keyword evidence="2" id="KW-1185">Reference proteome</keyword>
<sequence>MPMVRTQKKIATCTINPTESTIIHVYTDVSSVAYAAAVYKAIKKMILTFAKSRIAPLKGTTILRLNY</sequence>
<accession>A0A183HQG5</accession>
<proteinExistence type="predicted"/>
<dbReference type="EMBL" id="UZAJ01012237">
    <property type="protein sequence ID" value="VDO62785.1"/>
    <property type="molecule type" value="Genomic_DNA"/>
</dbReference>
<name>A0A183HQG5_9BILA</name>